<feature type="coiled-coil region" evidence="1">
    <location>
        <begin position="106"/>
        <end position="140"/>
    </location>
</feature>
<sequence length="199" mass="22702">MYKRTQRLGADKTYKKPDVTFQEQLSKEEIAEKLNGYEKVDNIMDVPINTHLRYFIFDNDGTASFRTGGLLQNKNNGDVYVVLSNGSFTWSVQVKTAQFYRKLTHVEELAMVHDAYQNKIDEQNDKIVDLKSQLKATSTKTPIKKVTNAKTETAAKTPVKKVTETAAKTTQRSKNMPPIEVELVETVRKPKKKIEKKTS</sequence>
<dbReference type="AlphaFoldDB" id="A0A6C0CB82"/>
<keyword evidence="1" id="KW-0175">Coiled coil</keyword>
<reference evidence="3" key="1">
    <citation type="journal article" date="2020" name="Nature">
        <title>Giant virus diversity and host interactions through global metagenomics.</title>
        <authorList>
            <person name="Schulz F."/>
            <person name="Roux S."/>
            <person name="Paez-Espino D."/>
            <person name="Jungbluth S."/>
            <person name="Walsh D.A."/>
            <person name="Denef V.J."/>
            <person name="McMahon K.D."/>
            <person name="Konstantinidis K.T."/>
            <person name="Eloe-Fadrosh E.A."/>
            <person name="Kyrpides N.C."/>
            <person name="Woyke T."/>
        </authorList>
    </citation>
    <scope>NUCLEOTIDE SEQUENCE</scope>
    <source>
        <strain evidence="3">GVMAG-M-3300020192-26</strain>
    </source>
</reference>
<organism evidence="3">
    <name type="scientific">viral metagenome</name>
    <dbReference type="NCBI Taxonomy" id="1070528"/>
    <lineage>
        <taxon>unclassified sequences</taxon>
        <taxon>metagenomes</taxon>
        <taxon>organismal metagenomes</taxon>
    </lineage>
</organism>
<proteinExistence type="predicted"/>
<feature type="region of interest" description="Disordered" evidence="2">
    <location>
        <begin position="151"/>
        <end position="180"/>
    </location>
</feature>
<protein>
    <submittedName>
        <fullName evidence="3">Uncharacterized protein</fullName>
    </submittedName>
</protein>
<evidence type="ECO:0000256" key="1">
    <source>
        <dbReference type="SAM" id="Coils"/>
    </source>
</evidence>
<name>A0A6C0CB82_9ZZZZ</name>
<evidence type="ECO:0000313" key="3">
    <source>
        <dbReference type="EMBL" id="QHT00929.1"/>
    </source>
</evidence>
<dbReference type="EMBL" id="MN739361">
    <property type="protein sequence ID" value="QHT00929.1"/>
    <property type="molecule type" value="Genomic_DNA"/>
</dbReference>
<evidence type="ECO:0000256" key="2">
    <source>
        <dbReference type="SAM" id="MobiDB-lite"/>
    </source>
</evidence>
<accession>A0A6C0CB82</accession>